<feature type="signal peptide" evidence="1">
    <location>
        <begin position="1"/>
        <end position="22"/>
    </location>
</feature>
<dbReference type="OrthoDB" id="9982951at2759"/>
<protein>
    <submittedName>
        <fullName evidence="2">Uncharacterized protein</fullName>
    </submittedName>
</protein>
<evidence type="ECO:0000313" key="3">
    <source>
        <dbReference type="Proteomes" id="UP000828251"/>
    </source>
</evidence>
<proteinExistence type="predicted"/>
<keyword evidence="3" id="KW-1185">Reference proteome</keyword>
<dbReference type="Proteomes" id="UP000828251">
    <property type="component" value="Unassembled WGS sequence"/>
</dbReference>
<sequence>MLFTLQLLIGGKVSLLPPSRSACPNYPQIIILDFISSCQKLVHWELQKGKQIGEWWKQVIAKVHIVRNGIIELNNFRIYLVKLKSTASCKHCLCFSISWSLLQPTDH</sequence>
<reference evidence="2 3" key="1">
    <citation type="journal article" date="2021" name="Plant Biotechnol. J.">
        <title>Multi-omics assisted identification of the key and species-specific regulatory components of drought-tolerant mechanisms in Gossypium stocksii.</title>
        <authorList>
            <person name="Yu D."/>
            <person name="Ke L."/>
            <person name="Zhang D."/>
            <person name="Wu Y."/>
            <person name="Sun Y."/>
            <person name="Mei J."/>
            <person name="Sun J."/>
            <person name="Sun Y."/>
        </authorList>
    </citation>
    <scope>NUCLEOTIDE SEQUENCE [LARGE SCALE GENOMIC DNA]</scope>
    <source>
        <strain evidence="3">cv. E1</strain>
        <tissue evidence="2">Leaf</tissue>
    </source>
</reference>
<evidence type="ECO:0000313" key="2">
    <source>
        <dbReference type="EMBL" id="KAH1122301.1"/>
    </source>
</evidence>
<name>A0A9D4AJA3_9ROSI</name>
<dbReference type="AlphaFoldDB" id="A0A9D4AJA3"/>
<organism evidence="2 3">
    <name type="scientific">Gossypium stocksii</name>
    <dbReference type="NCBI Taxonomy" id="47602"/>
    <lineage>
        <taxon>Eukaryota</taxon>
        <taxon>Viridiplantae</taxon>
        <taxon>Streptophyta</taxon>
        <taxon>Embryophyta</taxon>
        <taxon>Tracheophyta</taxon>
        <taxon>Spermatophyta</taxon>
        <taxon>Magnoliopsida</taxon>
        <taxon>eudicotyledons</taxon>
        <taxon>Gunneridae</taxon>
        <taxon>Pentapetalae</taxon>
        <taxon>rosids</taxon>
        <taxon>malvids</taxon>
        <taxon>Malvales</taxon>
        <taxon>Malvaceae</taxon>
        <taxon>Malvoideae</taxon>
        <taxon>Gossypium</taxon>
    </lineage>
</organism>
<keyword evidence="1" id="KW-0732">Signal</keyword>
<gene>
    <name evidence="2" type="ORF">J1N35_005461</name>
</gene>
<evidence type="ECO:0000256" key="1">
    <source>
        <dbReference type="SAM" id="SignalP"/>
    </source>
</evidence>
<dbReference type="EMBL" id="JAIQCV010000002">
    <property type="protein sequence ID" value="KAH1122301.1"/>
    <property type="molecule type" value="Genomic_DNA"/>
</dbReference>
<comment type="caution">
    <text evidence="2">The sequence shown here is derived from an EMBL/GenBank/DDBJ whole genome shotgun (WGS) entry which is preliminary data.</text>
</comment>
<feature type="chain" id="PRO_5038525884" evidence="1">
    <location>
        <begin position="23"/>
        <end position="107"/>
    </location>
</feature>
<accession>A0A9D4AJA3</accession>